<dbReference type="Pfam" id="PF04502">
    <property type="entry name" value="Saf4_Yju2"/>
    <property type="match status" value="1"/>
</dbReference>
<reference evidence="1 2" key="1">
    <citation type="submission" date="2019-12" db="EMBL/GenBank/DDBJ databases">
        <authorList>
            <person name="Alioto T."/>
            <person name="Alioto T."/>
            <person name="Gomez Garrido J."/>
        </authorList>
    </citation>
    <scope>NUCLEOTIDE SEQUENCE [LARGE SCALE GENOMIC DNA]</scope>
</reference>
<keyword evidence="2" id="KW-1185">Reference proteome</keyword>
<dbReference type="Gramene" id="OE9A062231T1">
    <property type="protein sequence ID" value="OE9A062231C1"/>
    <property type="gene ID" value="OE9A062231"/>
</dbReference>
<dbReference type="AlphaFoldDB" id="A0A8S0TXE7"/>
<protein>
    <submittedName>
        <fullName evidence="1">Uncharacterized protein</fullName>
    </submittedName>
</protein>
<dbReference type="InterPro" id="IPR007590">
    <property type="entry name" value="Saf4/Yju2"/>
</dbReference>
<evidence type="ECO:0000313" key="2">
    <source>
        <dbReference type="Proteomes" id="UP000594638"/>
    </source>
</evidence>
<organism evidence="1 2">
    <name type="scientific">Olea europaea subsp. europaea</name>
    <dbReference type="NCBI Taxonomy" id="158383"/>
    <lineage>
        <taxon>Eukaryota</taxon>
        <taxon>Viridiplantae</taxon>
        <taxon>Streptophyta</taxon>
        <taxon>Embryophyta</taxon>
        <taxon>Tracheophyta</taxon>
        <taxon>Spermatophyta</taxon>
        <taxon>Magnoliopsida</taxon>
        <taxon>eudicotyledons</taxon>
        <taxon>Gunneridae</taxon>
        <taxon>Pentapetalae</taxon>
        <taxon>asterids</taxon>
        <taxon>lamiids</taxon>
        <taxon>Lamiales</taxon>
        <taxon>Oleaceae</taxon>
        <taxon>Oleeae</taxon>
        <taxon>Olea</taxon>
    </lineage>
</organism>
<sequence>MATESFSLPDSKVQKILQKPMEEKRQKFKVKMMLPFDVYCEHCGFCMGKGNRFVAVKEEAGWEALFEILIWRFKFNCYSCSAPFAIKTDPSRYDYIVEFGATLVPKNVKP</sequence>
<dbReference type="OrthoDB" id="906566at2759"/>
<evidence type="ECO:0000313" key="1">
    <source>
        <dbReference type="EMBL" id="CAA3010766.1"/>
    </source>
</evidence>
<gene>
    <name evidence="1" type="ORF">OLEA9_A062231</name>
</gene>
<accession>A0A8S0TXE7</accession>
<dbReference type="Proteomes" id="UP000594638">
    <property type="component" value="Unassembled WGS sequence"/>
</dbReference>
<dbReference type="PANTHER" id="PTHR12111">
    <property type="entry name" value="SPLICING FACTOR YJU2"/>
    <property type="match status" value="1"/>
</dbReference>
<proteinExistence type="predicted"/>
<dbReference type="EMBL" id="CACTIH010007351">
    <property type="protein sequence ID" value="CAA3010766.1"/>
    <property type="molecule type" value="Genomic_DNA"/>
</dbReference>
<comment type="caution">
    <text evidence="1">The sequence shown here is derived from an EMBL/GenBank/DDBJ whole genome shotgun (WGS) entry which is preliminary data.</text>
</comment>
<name>A0A8S0TXE7_OLEEU</name>
<dbReference type="GO" id="GO:0000398">
    <property type="term" value="P:mRNA splicing, via spliceosome"/>
    <property type="evidence" value="ECO:0007669"/>
    <property type="project" value="InterPro"/>
</dbReference>